<evidence type="ECO:0000256" key="2">
    <source>
        <dbReference type="ARBA" id="ARBA00022618"/>
    </source>
</evidence>
<evidence type="ECO:0000256" key="8">
    <source>
        <dbReference type="SAM" id="MobiDB-lite"/>
    </source>
</evidence>
<dbReference type="SMART" id="SM01013">
    <property type="entry name" value="APC2"/>
    <property type="match status" value="1"/>
</dbReference>
<dbReference type="SUPFAM" id="SSF46785">
    <property type="entry name" value="Winged helix' DNA-binding domain"/>
    <property type="match status" value="1"/>
</dbReference>
<dbReference type="GO" id="GO:0007091">
    <property type="term" value="P:metaphase/anaphase transition of mitotic cell cycle"/>
    <property type="evidence" value="ECO:0007669"/>
    <property type="project" value="TreeGrafter"/>
</dbReference>
<keyword evidence="4" id="KW-0833">Ubl conjugation pathway</keyword>
<dbReference type="GO" id="GO:0051301">
    <property type="term" value="P:cell division"/>
    <property type="evidence" value="ECO:0007669"/>
    <property type="project" value="UniProtKB-KW"/>
</dbReference>
<dbReference type="InterPro" id="IPR014786">
    <property type="entry name" value="ANAPC2_C"/>
</dbReference>
<dbReference type="SUPFAM" id="SSF58038">
    <property type="entry name" value="SNARE fusion complex"/>
    <property type="match status" value="1"/>
</dbReference>
<dbReference type="GO" id="GO:0031625">
    <property type="term" value="F:ubiquitin protein ligase binding"/>
    <property type="evidence" value="ECO:0007669"/>
    <property type="project" value="InterPro"/>
</dbReference>
<dbReference type="InterPro" id="IPR036317">
    <property type="entry name" value="Cullin_homology_sf"/>
</dbReference>
<evidence type="ECO:0000256" key="4">
    <source>
        <dbReference type="ARBA" id="ARBA00022786"/>
    </source>
</evidence>
<evidence type="ECO:0000256" key="7">
    <source>
        <dbReference type="PROSITE-ProRule" id="PRU00330"/>
    </source>
</evidence>
<feature type="domain" description="Cullin family profile" evidence="9">
    <location>
        <begin position="510"/>
        <end position="687"/>
    </location>
</feature>
<reference evidence="11" key="1">
    <citation type="submission" date="2020-11" db="EMBL/GenBank/DDBJ databases">
        <authorList>
            <person name="Tran Van P."/>
        </authorList>
    </citation>
    <scope>NUCLEOTIDE SEQUENCE</scope>
</reference>
<dbReference type="Pfam" id="PF08672">
    <property type="entry name" value="ANAPC2"/>
    <property type="match status" value="1"/>
</dbReference>
<comment type="similarity">
    <text evidence="7">Belongs to the cullin family.</text>
</comment>
<feature type="region of interest" description="Disordered" evidence="8">
    <location>
        <begin position="467"/>
        <end position="487"/>
    </location>
</feature>
<sequence>MENMAQPRRNVTSEDIVSAHESERESLLDGGDDDDFFLKGPAPNPIPLAGATKLSQVKLQVEEVTNVMRENVSKLFERGDRLEELQGTIPKNMHRLKAACECLGFHFDLSWMDEGGTSKRTESVILNEEEALQILKSFNFEEAILNEFMEDVSMKLHNTVIPKFWKLLELQEASEPFAVFCDAVHELSSSLRGVLARVPLMERLRPEKWTKCGQTTVLGLLKLHLKTELKSQRPLHYKNLLIQFYSRAFKIFHHRREIGVNQELKVLGLLECLVGDVLTSIVHETIQNHVQATCKGSFDVSHVDGLEKWLRKVVLDWFTIILGNPGDTFLETLEARLLQFLFETYTHTRMEQLFTIVIEFPESQPALEDLKECLEKTNLRTQLIQSLKAALQTRLLHPGVNTADILTAYISAIKALRVLDPSGVMLELACGPVREYLKTREDTVKRIVLCLTDEYYGDLTEELGKVDGSGGTRAAGGTQGNKGSHEPMEVRVGDWQHWMPDPWDAAPPSIQSLLPASENPSDVYKNRSADIVSMLIGIYETKDKFVTEYRTILANRILRLLSFESKKETRYLELLKLRFGESLLHNCEVMLKDVADSKRINAFIHGLKEYGMPEFPSYPVESMIVSDQFWPTIREEKLELPASVKEHLDIYTKAFEMLKGNRTLHWKTQLGIVHMDLELEGGRTINLMGKGLIREVNGDKFILVEDGYREEKPNLSLTTTSEDDDEANGYMASASDQHQEKLQVYWTYIMGMLTNIESLTLEKMHSMLRMFTLQGPQLEECTQAELREFLDQKVRNHELMFVNGSYRLVKKG</sequence>
<dbReference type="PROSITE" id="PS50069">
    <property type="entry name" value="CULLIN_2"/>
    <property type="match status" value="1"/>
</dbReference>
<keyword evidence="12" id="KW-1185">Reference proteome</keyword>
<evidence type="ECO:0000259" key="10">
    <source>
        <dbReference type="PROSITE" id="PS50892"/>
    </source>
</evidence>
<dbReference type="Gene3D" id="1.20.1310.10">
    <property type="entry name" value="Cullin Repeats"/>
    <property type="match status" value="1"/>
</dbReference>
<evidence type="ECO:0000313" key="12">
    <source>
        <dbReference type="Proteomes" id="UP000677054"/>
    </source>
</evidence>
<dbReference type="InterPro" id="IPR036390">
    <property type="entry name" value="WH_DNA-bd_sf"/>
</dbReference>
<dbReference type="PROSITE" id="PS50892">
    <property type="entry name" value="V_SNARE"/>
    <property type="match status" value="1"/>
</dbReference>
<dbReference type="Pfam" id="PF00957">
    <property type="entry name" value="Synaptobrevin"/>
    <property type="match status" value="1"/>
</dbReference>
<dbReference type="Gene3D" id="1.10.10.10">
    <property type="entry name" value="Winged helix-like DNA-binding domain superfamily/Winged helix DNA-binding domain"/>
    <property type="match status" value="1"/>
</dbReference>
<evidence type="ECO:0000256" key="6">
    <source>
        <dbReference type="PROSITE-ProRule" id="PRU00290"/>
    </source>
</evidence>
<keyword evidence="5" id="KW-0131">Cell cycle</keyword>
<dbReference type="InterPro" id="IPR044554">
    <property type="entry name" value="ANAPC2"/>
</dbReference>
<dbReference type="SUPFAM" id="SSF75632">
    <property type="entry name" value="Cullin homology domain"/>
    <property type="match status" value="1"/>
</dbReference>
<feature type="region of interest" description="Disordered" evidence="8">
    <location>
        <begin position="1"/>
        <end position="41"/>
    </location>
</feature>
<dbReference type="SMART" id="SM00182">
    <property type="entry name" value="CULLIN"/>
    <property type="match status" value="1"/>
</dbReference>
<proteinExistence type="inferred from homology"/>
<dbReference type="InterPro" id="IPR042855">
    <property type="entry name" value="V_SNARE_CC"/>
</dbReference>
<name>A0A7R8XKL6_9CRUS</name>
<dbReference type="Proteomes" id="UP000677054">
    <property type="component" value="Unassembled WGS sequence"/>
</dbReference>
<protein>
    <recommendedName>
        <fullName evidence="1">Anaphase-promoting complex subunit 2</fullName>
    </recommendedName>
</protein>
<dbReference type="EMBL" id="LR901548">
    <property type="protein sequence ID" value="CAD7248864.1"/>
    <property type="molecule type" value="Genomic_DNA"/>
</dbReference>
<evidence type="ECO:0000256" key="1">
    <source>
        <dbReference type="ARBA" id="ARBA00016068"/>
    </source>
</evidence>
<keyword evidence="3" id="KW-0498">Mitosis</keyword>
<organism evidence="11">
    <name type="scientific">Darwinula stevensoni</name>
    <dbReference type="NCBI Taxonomy" id="69355"/>
    <lineage>
        <taxon>Eukaryota</taxon>
        <taxon>Metazoa</taxon>
        <taxon>Ecdysozoa</taxon>
        <taxon>Arthropoda</taxon>
        <taxon>Crustacea</taxon>
        <taxon>Oligostraca</taxon>
        <taxon>Ostracoda</taxon>
        <taxon>Podocopa</taxon>
        <taxon>Podocopida</taxon>
        <taxon>Darwinulocopina</taxon>
        <taxon>Darwinuloidea</taxon>
        <taxon>Darwinulidae</taxon>
        <taxon>Darwinula</taxon>
    </lineage>
</organism>
<dbReference type="EMBL" id="CAJPEV010002031">
    <property type="protein sequence ID" value="CAG0895375.1"/>
    <property type="molecule type" value="Genomic_DNA"/>
</dbReference>
<feature type="domain" description="V-SNARE coiled-coil homology" evidence="10">
    <location>
        <begin position="53"/>
        <end position="97"/>
    </location>
</feature>
<feature type="compositionally biased region" description="Basic and acidic residues" evidence="8">
    <location>
        <begin position="17"/>
        <end position="27"/>
    </location>
</feature>
<dbReference type="InterPro" id="IPR036388">
    <property type="entry name" value="WH-like_DNA-bd_sf"/>
</dbReference>
<dbReference type="CDD" id="cd15843">
    <property type="entry name" value="R-SNARE"/>
    <property type="match status" value="1"/>
</dbReference>
<dbReference type="GO" id="GO:0005680">
    <property type="term" value="C:anaphase-promoting complex"/>
    <property type="evidence" value="ECO:0007669"/>
    <property type="project" value="TreeGrafter"/>
</dbReference>
<keyword evidence="2" id="KW-0132">Cell division</keyword>
<dbReference type="OrthoDB" id="5581181at2759"/>
<evidence type="ECO:0000256" key="3">
    <source>
        <dbReference type="ARBA" id="ARBA00022776"/>
    </source>
</evidence>
<dbReference type="Gene3D" id="4.10.1030.10">
    <property type="entry name" value="Ring Box Chain A, domain 5"/>
    <property type="match status" value="1"/>
</dbReference>
<dbReference type="InterPro" id="IPR016158">
    <property type="entry name" value="Cullin_homology"/>
</dbReference>
<evidence type="ECO:0000313" key="11">
    <source>
        <dbReference type="EMBL" id="CAD7248864.1"/>
    </source>
</evidence>
<dbReference type="Gene3D" id="1.20.5.110">
    <property type="match status" value="1"/>
</dbReference>
<dbReference type="PANTHER" id="PTHR45957:SF1">
    <property type="entry name" value="ANAPHASE-PROMOTING COMPLEX SUBUNIT 2"/>
    <property type="match status" value="1"/>
</dbReference>
<dbReference type="GO" id="GO:0006511">
    <property type="term" value="P:ubiquitin-dependent protein catabolic process"/>
    <property type="evidence" value="ECO:0007669"/>
    <property type="project" value="InterPro"/>
</dbReference>
<dbReference type="GO" id="GO:0070979">
    <property type="term" value="P:protein K11-linked ubiquitination"/>
    <property type="evidence" value="ECO:0007669"/>
    <property type="project" value="TreeGrafter"/>
</dbReference>
<keyword evidence="6" id="KW-0175">Coiled coil</keyword>
<dbReference type="AlphaFoldDB" id="A0A7R8XKL6"/>
<dbReference type="Pfam" id="PF25773">
    <property type="entry name" value="TPR_ANAPC2"/>
    <property type="match status" value="1"/>
</dbReference>
<evidence type="ECO:0000256" key="5">
    <source>
        <dbReference type="ARBA" id="ARBA00023306"/>
    </source>
</evidence>
<dbReference type="PANTHER" id="PTHR45957">
    <property type="entry name" value="ANAPHASE-PROMOTING COMPLEX SUBUNIT 2"/>
    <property type="match status" value="1"/>
</dbReference>
<evidence type="ECO:0000259" key="9">
    <source>
        <dbReference type="PROSITE" id="PS50069"/>
    </source>
</evidence>
<accession>A0A7R8XKL6</accession>
<gene>
    <name evidence="11" type="ORF">DSTB1V02_LOCUS8671</name>
</gene>
<feature type="compositionally biased region" description="Gly residues" evidence="8">
    <location>
        <begin position="467"/>
        <end position="480"/>
    </location>
</feature>
<dbReference type="InterPro" id="IPR057975">
    <property type="entry name" value="TPR_ANAPC2"/>
</dbReference>